<keyword evidence="1" id="KW-0812">Transmembrane</keyword>
<evidence type="ECO:0000313" key="3">
    <source>
        <dbReference type="Proteomes" id="UP000245591"/>
    </source>
</evidence>
<name>A0A2U1IW97_SMIAN</name>
<evidence type="ECO:0008006" key="4">
    <source>
        <dbReference type="Google" id="ProtNLM"/>
    </source>
</evidence>
<proteinExistence type="predicted"/>
<protein>
    <recommendedName>
        <fullName evidence="4">Palmitoyltransferase</fullName>
    </recommendedName>
</protein>
<feature type="transmembrane region" description="Helical" evidence="1">
    <location>
        <begin position="53"/>
        <end position="75"/>
    </location>
</feature>
<dbReference type="GO" id="GO:0016409">
    <property type="term" value="F:palmitoyltransferase activity"/>
    <property type="evidence" value="ECO:0007669"/>
    <property type="project" value="InterPro"/>
</dbReference>
<dbReference type="PROSITE" id="PS50216">
    <property type="entry name" value="DHHC"/>
    <property type="match status" value="1"/>
</dbReference>
<keyword evidence="1" id="KW-1133">Transmembrane helix</keyword>
<evidence type="ECO:0000313" key="2">
    <source>
        <dbReference type="EMBL" id="PVZ97079.1"/>
    </source>
</evidence>
<reference evidence="2 3" key="1">
    <citation type="journal article" date="2018" name="MBio">
        <title>Comparative Genomics Reveals the Core Gene Toolbox for the Fungus-Insect Symbiosis.</title>
        <authorList>
            <person name="Wang Y."/>
            <person name="Stata M."/>
            <person name="Wang W."/>
            <person name="Stajich J.E."/>
            <person name="White M.M."/>
            <person name="Moncalvo J.M."/>
        </authorList>
    </citation>
    <scope>NUCLEOTIDE SEQUENCE [LARGE SCALE GENOMIC DNA]</scope>
    <source>
        <strain evidence="2 3">AUS-126-30</strain>
    </source>
</reference>
<dbReference type="AlphaFoldDB" id="A0A2U1IW97"/>
<sequence>MTDIYYNNSEKEHSDFINKLPILFSFVFFGAEIYFSYIYLISPTQIIHPSFGLFLLSAFLFLNFMTIYSFIITALRNPGRPNIKNIFDCDEELVQTIQQKIIQESSNSTESSPTIVNIDEGLDNEENSLLTGNAIRYRELPKKKTITFSFVNPETNESSSKTISICLKCKDIKPDRCHHCKISSKDITTIESYKHRLQRRFTNENIVSYNQGYRKNLISVFGTKWYHWFLPTDTVRIGDGHSFKYSTLTEAHAA</sequence>
<dbReference type="InterPro" id="IPR039859">
    <property type="entry name" value="PFA4/ZDH16/20/ERF2-like"/>
</dbReference>
<feature type="transmembrane region" description="Helical" evidence="1">
    <location>
        <begin position="20"/>
        <end position="41"/>
    </location>
</feature>
<organism evidence="2 3">
    <name type="scientific">Smittium angustum</name>
    <dbReference type="NCBI Taxonomy" id="133377"/>
    <lineage>
        <taxon>Eukaryota</taxon>
        <taxon>Fungi</taxon>
        <taxon>Fungi incertae sedis</taxon>
        <taxon>Zoopagomycota</taxon>
        <taxon>Kickxellomycotina</taxon>
        <taxon>Harpellomycetes</taxon>
        <taxon>Harpellales</taxon>
        <taxon>Legeriomycetaceae</taxon>
        <taxon>Smittium</taxon>
    </lineage>
</organism>
<dbReference type="Proteomes" id="UP000245591">
    <property type="component" value="Unassembled WGS sequence"/>
</dbReference>
<keyword evidence="1" id="KW-0472">Membrane</keyword>
<comment type="caution">
    <text evidence="2">The sequence shown here is derived from an EMBL/GenBank/DDBJ whole genome shotgun (WGS) entry which is preliminary data.</text>
</comment>
<dbReference type="PANTHER" id="PTHR12246">
    <property type="entry name" value="PALMITOYLTRANSFERASE ZDHHC16"/>
    <property type="match status" value="1"/>
</dbReference>
<keyword evidence="3" id="KW-1185">Reference proteome</keyword>
<dbReference type="EMBL" id="MBFU01000999">
    <property type="protein sequence ID" value="PVZ97079.1"/>
    <property type="molecule type" value="Genomic_DNA"/>
</dbReference>
<gene>
    <name evidence="2" type="ORF">BB558_006990</name>
</gene>
<evidence type="ECO:0000256" key="1">
    <source>
        <dbReference type="SAM" id="Phobius"/>
    </source>
</evidence>
<accession>A0A2U1IW97</accession>